<evidence type="ECO:0008006" key="4">
    <source>
        <dbReference type="Google" id="ProtNLM"/>
    </source>
</evidence>
<dbReference type="Proteomes" id="UP000324575">
    <property type="component" value="Unassembled WGS sequence"/>
</dbReference>
<organism evidence="2 3">
    <name type="scientific">Candidatus Ordinivivax streblomastigis</name>
    <dbReference type="NCBI Taxonomy" id="2540710"/>
    <lineage>
        <taxon>Bacteria</taxon>
        <taxon>Pseudomonadati</taxon>
        <taxon>Bacteroidota</taxon>
        <taxon>Bacteroidia</taxon>
        <taxon>Bacteroidales</taxon>
        <taxon>Candidatus Ordinivivax</taxon>
    </lineage>
</organism>
<accession>A0A5M8P437</accession>
<dbReference type="Pfam" id="PF05133">
    <property type="entry name" value="SPP1_portal"/>
    <property type="match status" value="1"/>
</dbReference>
<dbReference type="EMBL" id="SNRX01000003">
    <property type="protein sequence ID" value="KAA6303144.1"/>
    <property type="molecule type" value="Genomic_DNA"/>
</dbReference>
<protein>
    <recommendedName>
        <fullName evidence="4">Phage portal protein</fullName>
    </recommendedName>
</protein>
<reference evidence="2 3" key="1">
    <citation type="submission" date="2019-03" db="EMBL/GenBank/DDBJ databases">
        <title>Single cell metagenomics reveals metabolic interactions within the superorganism composed of flagellate Streblomastix strix and complex community of Bacteroidetes bacteria on its surface.</title>
        <authorList>
            <person name="Treitli S.C."/>
            <person name="Kolisko M."/>
            <person name="Husnik F."/>
            <person name="Keeling P."/>
            <person name="Hampl V."/>
        </authorList>
    </citation>
    <scope>NUCLEOTIDE SEQUENCE [LARGE SCALE GENOMIC DNA]</scope>
    <source>
        <strain evidence="2">St1</strain>
    </source>
</reference>
<dbReference type="AlphaFoldDB" id="A0A5M8P437"/>
<proteinExistence type="predicted"/>
<evidence type="ECO:0000313" key="3">
    <source>
        <dbReference type="Proteomes" id="UP000324575"/>
    </source>
</evidence>
<feature type="region of interest" description="Disordered" evidence="1">
    <location>
        <begin position="53"/>
        <end position="81"/>
    </location>
</feature>
<comment type="caution">
    <text evidence="2">The sequence shown here is derived from an EMBL/GenBank/DDBJ whole genome shotgun (WGS) entry which is preliminary data.</text>
</comment>
<evidence type="ECO:0000256" key="1">
    <source>
        <dbReference type="SAM" id="MobiDB-lite"/>
    </source>
</evidence>
<sequence>MDIKQLFTDNDINAVIEELKSGRNTPEPDIDLYVSQLDPAKHDIFDKSIRPDKTVKVDNPEPQQNGNPIAPGYTGGEKENTRTEKVARIALAIQKLIVKRAVAFTFGNPVNLNAEPEGEQEKIVLNAVKKVLFSTKSRTINRKVAREIFSTTEAAELWYPVEKPGNYGFPTKFKLRVAIFSPANGDKLYPYFDETGDMTAFSREFVIEDNKGKKITYFETYTDTEHRMWKQEESAWVIVEGYPKINIIGKIPVIYGKQDFVEWQDVQGLIDRLEILLSNFADTNDYHGSPKIVLKGKLMGFAKKGESGAILEMEQGDDGTEPDAKYLSWEHAPQSVKLEIETLLRMIYTITQTPDISFDSVKGIGAVSGIALKLLFLDAHLKVQDKMEIFDDYLQRRLSIIQAYLGQFKTDLKAACESLTIEPEIVPYMIEDEQAKVDLLKAANGNKAIASQKTTVGQLGWVNDSNAEYDQILKEESANSVADIFNPTE</sequence>
<name>A0A5M8P437_9BACT</name>
<evidence type="ECO:0000313" key="2">
    <source>
        <dbReference type="EMBL" id="KAA6303144.1"/>
    </source>
</evidence>
<dbReference type="InterPro" id="IPR021145">
    <property type="entry name" value="Portal_protein_SPP1_Gp6-like"/>
</dbReference>
<gene>
    <name evidence="2" type="ORF">EZS26_000747</name>
</gene>